<dbReference type="CDD" id="cd21631">
    <property type="entry name" value="RHH_CopG_NikR-like"/>
    <property type="match status" value="1"/>
</dbReference>
<evidence type="ECO:0000313" key="2">
    <source>
        <dbReference type="EMBL" id="EAR23428.1"/>
    </source>
</evidence>
<proteinExistence type="predicted"/>
<dbReference type="OrthoDB" id="3579062at2"/>
<comment type="caution">
    <text evidence="2">The sequence shown here is derived from an EMBL/GenBank/DDBJ whole genome shotgun (WGS) entry which is preliminary data.</text>
</comment>
<dbReference type="HOGENOM" id="CLU_186850_0_0_6"/>
<accession>A4BM90</accession>
<keyword evidence="3" id="KW-1185">Reference proteome</keyword>
<dbReference type="eggNOG" id="ENOG5033HGU">
    <property type="taxonomic scope" value="Bacteria"/>
</dbReference>
<evidence type="ECO:0000256" key="1">
    <source>
        <dbReference type="SAM" id="MobiDB-lite"/>
    </source>
</evidence>
<evidence type="ECO:0008006" key="4">
    <source>
        <dbReference type="Google" id="ProtNLM"/>
    </source>
</evidence>
<protein>
    <recommendedName>
        <fullName evidence="4">Antitoxin</fullName>
    </recommendedName>
</protein>
<dbReference type="AlphaFoldDB" id="A4BM90"/>
<evidence type="ECO:0000313" key="3">
    <source>
        <dbReference type="Proteomes" id="UP000003374"/>
    </source>
</evidence>
<name>A4BM90_9GAMM</name>
<dbReference type="Proteomes" id="UP000003374">
    <property type="component" value="Unassembled WGS sequence"/>
</dbReference>
<feature type="region of interest" description="Disordered" evidence="1">
    <location>
        <begin position="43"/>
        <end position="67"/>
    </location>
</feature>
<dbReference type="EMBL" id="AAOF01000001">
    <property type="protein sequence ID" value="EAR23428.1"/>
    <property type="molecule type" value="Genomic_DNA"/>
</dbReference>
<gene>
    <name evidence="2" type="ORF">NB231_16448</name>
</gene>
<sequence length="92" mass="10265">MMRSMRTTVTLEPDVAAKLKELAHRRRASFKETLNDVLRKGLTSQAKAGRSEPFVVKPHSGGFRPGIDPDKLNQLLDQLEVEDFSGEARSAE</sequence>
<reference evidence="2 3" key="1">
    <citation type="submission" date="2006-02" db="EMBL/GenBank/DDBJ databases">
        <authorList>
            <person name="Waterbury J."/>
            <person name="Ferriera S."/>
            <person name="Johnson J."/>
            <person name="Kravitz S."/>
            <person name="Halpern A."/>
            <person name="Remington K."/>
            <person name="Beeson K."/>
            <person name="Tran B."/>
            <person name="Rogers Y.-H."/>
            <person name="Friedman R."/>
            <person name="Venter J.C."/>
        </authorList>
    </citation>
    <scope>NUCLEOTIDE SEQUENCE [LARGE SCALE GENOMIC DNA]</scope>
    <source>
        <strain evidence="2 3">Nb-231</strain>
    </source>
</reference>
<organism evidence="2 3">
    <name type="scientific">Nitrococcus mobilis Nb-231</name>
    <dbReference type="NCBI Taxonomy" id="314278"/>
    <lineage>
        <taxon>Bacteria</taxon>
        <taxon>Pseudomonadati</taxon>
        <taxon>Pseudomonadota</taxon>
        <taxon>Gammaproteobacteria</taxon>
        <taxon>Chromatiales</taxon>
        <taxon>Ectothiorhodospiraceae</taxon>
        <taxon>Nitrococcus</taxon>
    </lineage>
</organism>
<dbReference type="STRING" id="314278.NB231_16448"/>